<evidence type="ECO:0000256" key="13">
    <source>
        <dbReference type="ARBA" id="ARBA00093457"/>
    </source>
</evidence>
<dbReference type="InterPro" id="IPR007873">
    <property type="entry name" value="Glycosyltransferase_ALG3"/>
</dbReference>
<organism evidence="15 16">
    <name type="scientific">Neofusicoccum ribis</name>
    <dbReference type="NCBI Taxonomy" id="45134"/>
    <lineage>
        <taxon>Eukaryota</taxon>
        <taxon>Fungi</taxon>
        <taxon>Dikarya</taxon>
        <taxon>Ascomycota</taxon>
        <taxon>Pezizomycotina</taxon>
        <taxon>Dothideomycetes</taxon>
        <taxon>Dothideomycetes incertae sedis</taxon>
        <taxon>Botryosphaeriales</taxon>
        <taxon>Botryosphaeriaceae</taxon>
        <taxon>Neofusicoccum</taxon>
    </lineage>
</organism>
<evidence type="ECO:0000256" key="3">
    <source>
        <dbReference type="ARBA" id="ARBA00011964"/>
    </source>
</evidence>
<evidence type="ECO:0000256" key="9">
    <source>
        <dbReference type="ARBA" id="ARBA00022989"/>
    </source>
</evidence>
<feature type="transmembrane region" description="Helical" evidence="14">
    <location>
        <begin position="141"/>
        <end position="160"/>
    </location>
</feature>
<protein>
    <recommendedName>
        <fullName evidence="4 14">Dol-P-Man:Man(5)GlcNAc(2)-PP-Dol alpha-1,3-mannosyltransferase</fullName>
        <ecNumber evidence="3 14">2.4.1.258</ecNumber>
    </recommendedName>
    <alternativeName>
        <fullName evidence="14">Dol-P-Man-dependent alpha(1-3)-mannosyltransferase</fullName>
    </alternativeName>
</protein>
<gene>
    <name evidence="15" type="primary">ALG3</name>
    <name evidence="15" type="ORF">SLS56_005625</name>
</gene>
<name>A0ABR3STM0_9PEZI</name>
<keyword evidence="16" id="KW-1185">Reference proteome</keyword>
<keyword evidence="9 14" id="KW-1133">Transmembrane helix</keyword>
<keyword evidence="10 14" id="KW-0472">Membrane</keyword>
<evidence type="ECO:0000256" key="11">
    <source>
        <dbReference type="ARBA" id="ARBA00044743"/>
    </source>
</evidence>
<feature type="transmembrane region" description="Helical" evidence="14">
    <location>
        <begin position="339"/>
        <end position="358"/>
    </location>
</feature>
<evidence type="ECO:0000256" key="14">
    <source>
        <dbReference type="RuleBase" id="RU364047"/>
    </source>
</evidence>
<comment type="pathway">
    <text evidence="2 14">Protein modification; protein glycosylation.</text>
</comment>
<dbReference type="Pfam" id="PF05208">
    <property type="entry name" value="ALG3"/>
    <property type="match status" value="2"/>
</dbReference>
<evidence type="ECO:0000256" key="4">
    <source>
        <dbReference type="ARBA" id="ARBA00015561"/>
    </source>
</evidence>
<evidence type="ECO:0000256" key="10">
    <source>
        <dbReference type="ARBA" id="ARBA00023136"/>
    </source>
</evidence>
<evidence type="ECO:0000256" key="6">
    <source>
        <dbReference type="ARBA" id="ARBA00022679"/>
    </source>
</evidence>
<comment type="caution">
    <text evidence="15">The sequence shown here is derived from an EMBL/GenBank/DDBJ whole genome shotgun (WGS) entry which is preliminary data.</text>
</comment>
<comment type="catalytic activity">
    <reaction evidence="12 14">
        <text>an alpha-D-Man-(1-&gt;2)-alpha-D-Man-(1-&gt;2)-alpha-D-Man-(1-&gt;3)-[alpha-D-Man-(1-&gt;6)]-beta-D-Man-(1-&gt;4)-beta-D-GlcNAc-(1-&gt;4)-alpha-D-GlcNAc-diphospho-di-trans,poly-cis-dolichol + a di-trans,poly-cis-dolichyl beta-D-mannosyl phosphate = an alpha-D-Man-(1-&gt;2)-alpha-D-Man-(1-&gt;2)-alpha-D-Man-(1-&gt;3)-[alpha-D-Man-(1-&gt;3)-alpha-D-Man-(1-&gt;6)]-beta-D-Man-(1-&gt;4)-beta-D-GlcNAc-(1-&gt;4)-alpha-D-GlcNAc-diphospho-di-trans,poly-cis-dolichol + a di-trans,poly-cis-dolichyl phosphate + H(+)</text>
        <dbReference type="Rhea" id="RHEA:29527"/>
        <dbReference type="Rhea" id="RHEA-COMP:19498"/>
        <dbReference type="Rhea" id="RHEA-COMP:19501"/>
        <dbReference type="Rhea" id="RHEA-COMP:19516"/>
        <dbReference type="Rhea" id="RHEA-COMP:19517"/>
        <dbReference type="ChEBI" id="CHEBI:15378"/>
        <dbReference type="ChEBI" id="CHEBI:57683"/>
        <dbReference type="ChEBI" id="CHEBI:58211"/>
        <dbReference type="ChEBI" id="CHEBI:132515"/>
        <dbReference type="ChEBI" id="CHEBI:132516"/>
        <dbReference type="EC" id="2.4.1.258"/>
    </reaction>
    <physiologicalReaction direction="left-to-right" evidence="12 14">
        <dbReference type="Rhea" id="RHEA:29528"/>
    </physiologicalReaction>
</comment>
<evidence type="ECO:0000256" key="7">
    <source>
        <dbReference type="ARBA" id="ARBA00022692"/>
    </source>
</evidence>
<feature type="transmembrane region" description="Helical" evidence="14">
    <location>
        <begin position="172"/>
        <end position="196"/>
    </location>
</feature>
<dbReference type="EMBL" id="JAJVDC020000058">
    <property type="protein sequence ID" value="KAL1629071.1"/>
    <property type="molecule type" value="Genomic_DNA"/>
</dbReference>
<feature type="transmembrane region" description="Helical" evidence="14">
    <location>
        <begin position="16"/>
        <end position="37"/>
    </location>
</feature>
<evidence type="ECO:0000313" key="15">
    <source>
        <dbReference type="EMBL" id="KAL1629071.1"/>
    </source>
</evidence>
<accession>A0ABR3STM0</accession>
<feature type="transmembrane region" description="Helical" evidence="14">
    <location>
        <begin position="101"/>
        <end position="121"/>
    </location>
</feature>
<keyword evidence="5 14" id="KW-0328">Glycosyltransferase</keyword>
<keyword evidence="8 14" id="KW-0256">Endoplasmic reticulum</keyword>
<keyword evidence="6 14" id="KW-0808">Transferase</keyword>
<sequence>MDLIKQGVSIASNPKYARWLCPLLLVADAALCGLIIWKIPYTEIDWQAYMEQVSQYLAGERDYTKIRGGTGPLVYPGAHVYVYRALYALTDEGRDIRLAQMAFGGLYVAVLTIVMACYRLAKVPPYVFPMLILSKRLHSIFVLRCFNDCFAVGAFFLAIYAYQKRMWTAGSIFYSLAVGVKMSALLALPAVGMILLQAIGKERAFTQAGIIAYLQVGIIHASRGSSALKLSDIDTRTGQMLLGFPFIQANARGYFSRAFELTRVFLYRWTVNWRFVPEPTFLSKPFSIGLLSAHVALLAAFAATRWLKPAQRPLGDCVRMVFAEPVDQVHIGRRINPRFVLTAMLSAVAVGMLCARSLHYQFYAWIAWATPFLAWRAGAHPVLQYGVWAAQEWAWNVYPSTPASSAVVVGALAVQVAGVWWGSRRDFEGREQQHAHAHAE</sequence>
<evidence type="ECO:0000256" key="2">
    <source>
        <dbReference type="ARBA" id="ARBA00004922"/>
    </source>
</evidence>
<evidence type="ECO:0000256" key="5">
    <source>
        <dbReference type="ARBA" id="ARBA00022676"/>
    </source>
</evidence>
<dbReference type="EC" id="2.4.1.258" evidence="3 14"/>
<evidence type="ECO:0000256" key="12">
    <source>
        <dbReference type="ARBA" id="ARBA00049506"/>
    </source>
</evidence>
<keyword evidence="7 14" id="KW-0812">Transmembrane</keyword>
<comment type="similarity">
    <text evidence="13">Belongs to the glycosyltransferase ALG3 family.</text>
</comment>
<dbReference type="PANTHER" id="PTHR12646:SF0">
    <property type="entry name" value="DOL-P-MAN:MAN(5)GLCNAC(2)-PP-DOL ALPHA-1,3-MANNOSYLTRANSFERASE"/>
    <property type="match status" value="1"/>
</dbReference>
<feature type="transmembrane region" description="Helical" evidence="14">
    <location>
        <begin position="403"/>
        <end position="422"/>
    </location>
</feature>
<evidence type="ECO:0000256" key="1">
    <source>
        <dbReference type="ARBA" id="ARBA00004477"/>
    </source>
</evidence>
<evidence type="ECO:0000313" key="16">
    <source>
        <dbReference type="Proteomes" id="UP001521116"/>
    </source>
</evidence>
<dbReference type="PANTHER" id="PTHR12646">
    <property type="entry name" value="NOT56 - RELATED"/>
    <property type="match status" value="1"/>
</dbReference>
<comment type="function">
    <text evidence="11 14">Dol-P-Man:Man(5)GlcNAc(2)-PP-Dol alpha-1,3-mannosyltransferase that operates in the biosynthetic pathway of dolichol-linked oligosaccharides, the glycan precursors employed in protein asparagine (N)-glycosylation. The assembly of dolichol-linked oligosaccharides begins on the cytosolic side of the endoplasmic reticulum membrane and finishes in its lumen. The sequential addition of sugars to dolichol pyrophosphate produces dolichol-linked oligosaccharides containing fourteen sugars, including two GlcNAcs, nine mannoses and three glucoses. Once assembled, the oligosaccharide is transferred from the lipid to nascent proteins by oligosaccharyltransferases. In the lumen of the endoplasmic reticulum, adds the first dolichyl beta-D-mannosyl phosphate derived mannose in an alpha-1,3 linkage to Man(5)GlcNAc(2)-PP-dolichol to produce Man(6)GlcNAc(2)-PP-dolichol.</text>
</comment>
<comment type="subcellular location">
    <subcellularLocation>
        <location evidence="1 14">Endoplasmic reticulum membrane</location>
        <topology evidence="1 14">Multi-pass membrane protein</topology>
    </subcellularLocation>
</comment>
<dbReference type="Proteomes" id="UP001521116">
    <property type="component" value="Unassembled WGS sequence"/>
</dbReference>
<reference evidence="15 16" key="1">
    <citation type="submission" date="2024-02" db="EMBL/GenBank/DDBJ databases">
        <title>De novo assembly and annotation of 12 fungi associated with fruit tree decline syndrome in Ontario, Canada.</title>
        <authorList>
            <person name="Sulman M."/>
            <person name="Ellouze W."/>
            <person name="Ilyukhin E."/>
        </authorList>
    </citation>
    <scope>NUCLEOTIDE SEQUENCE [LARGE SCALE GENOMIC DNA]</scope>
    <source>
        <strain evidence="15 16">M1-105</strain>
    </source>
</reference>
<evidence type="ECO:0000256" key="8">
    <source>
        <dbReference type="ARBA" id="ARBA00022824"/>
    </source>
</evidence>
<proteinExistence type="inferred from homology"/>